<accession>A0A934NC34</accession>
<comment type="caution">
    <text evidence="3">The sequence shown here is derived from an EMBL/GenBank/DDBJ whole genome shotgun (WGS) entry which is preliminary data.</text>
</comment>
<reference evidence="3 4" key="1">
    <citation type="submission" date="2020-10" db="EMBL/GenBank/DDBJ databases">
        <title>Ca. Dormibacterota MAGs.</title>
        <authorList>
            <person name="Montgomery K."/>
        </authorList>
    </citation>
    <scope>NUCLEOTIDE SEQUENCE [LARGE SCALE GENOMIC DNA]</scope>
    <source>
        <strain evidence="3">SC8811_S16_3</strain>
    </source>
</reference>
<dbReference type="Gene3D" id="2.40.320.10">
    <property type="entry name" value="Hypothetical Protein Pfu-838710-001"/>
    <property type="match status" value="1"/>
</dbReference>
<protein>
    <submittedName>
        <fullName evidence="3">CYTH and CHAD domain-containing protein</fullName>
    </submittedName>
</protein>
<dbReference type="Gene3D" id="1.40.20.10">
    <property type="entry name" value="CHAD domain"/>
    <property type="match status" value="1"/>
</dbReference>
<dbReference type="InterPro" id="IPR007899">
    <property type="entry name" value="CHAD_dom"/>
</dbReference>
<dbReference type="SMART" id="SM00880">
    <property type="entry name" value="CHAD"/>
    <property type="match status" value="1"/>
</dbReference>
<dbReference type="InterPro" id="IPR023577">
    <property type="entry name" value="CYTH_domain"/>
</dbReference>
<name>A0A934NC34_9BACT</name>
<dbReference type="Pfam" id="PF01928">
    <property type="entry name" value="CYTH"/>
    <property type="match status" value="1"/>
</dbReference>
<evidence type="ECO:0000256" key="1">
    <source>
        <dbReference type="SAM" id="MobiDB-lite"/>
    </source>
</evidence>
<evidence type="ECO:0000259" key="2">
    <source>
        <dbReference type="PROSITE" id="PS51708"/>
    </source>
</evidence>
<sequence>MAEAEREPSSEREVKLSAAPGFNLPDLNLATEEVTAAGEQEARLETAYWDTADLRLARWGVSLRYRARAGWTLKLAGSASEGLLVRPELHFSGPARTVPRRALDLLQGYVRSGELRPVARLSTWRRRVLLERAGQRLAEVVDDEVSVLDGRRVAARFREVEVELFPGGDEILPSLLARLRTAGAGEPDPTPKHVRALGPAAERPPEAAPPELGPEPTAGEVVRRALAEAVTLVLSHDLGIRLAGRPEDVHQARVGTRRLRSHLRTFRPLLDRDWADALRDELAWAADELGAVRDQEVLLERLQGHLAHLPAEDRKAGESICARLAGAVEESRTALRTTLAGKRYADLLERLVAAADSPLLSGQHKIPAVTVLPALALKPWEELRAKMRKLQAESPNEDLHACRILAKRARYAAEAVAPAAGPAAERFARAVAALQTVLGEHQDCVTASRWLRSQAGAGRRAFAAGELAARELVEAEKARAAWPKVWRRLDRPKLRAWLKA</sequence>
<organism evidence="3 4">
    <name type="scientific">Candidatus Dormiibacter inghamiae</name>
    <dbReference type="NCBI Taxonomy" id="3127013"/>
    <lineage>
        <taxon>Bacteria</taxon>
        <taxon>Bacillati</taxon>
        <taxon>Candidatus Dormiibacterota</taxon>
        <taxon>Candidatus Dormibacteria</taxon>
        <taxon>Candidatus Dormibacterales</taxon>
        <taxon>Candidatus Dormibacteraceae</taxon>
        <taxon>Candidatus Dormiibacter</taxon>
    </lineage>
</organism>
<dbReference type="InterPro" id="IPR038186">
    <property type="entry name" value="CHAD_dom_sf"/>
</dbReference>
<dbReference type="SUPFAM" id="SSF55154">
    <property type="entry name" value="CYTH-like phosphatases"/>
    <property type="match status" value="1"/>
</dbReference>
<gene>
    <name evidence="3" type="ORF">JF888_00320</name>
</gene>
<dbReference type="PANTHER" id="PTHR39339:SF1">
    <property type="entry name" value="CHAD DOMAIN-CONTAINING PROTEIN"/>
    <property type="match status" value="1"/>
</dbReference>
<dbReference type="Proteomes" id="UP000620075">
    <property type="component" value="Unassembled WGS sequence"/>
</dbReference>
<feature type="domain" description="CHAD" evidence="2">
    <location>
        <begin position="215"/>
        <end position="491"/>
    </location>
</feature>
<dbReference type="AlphaFoldDB" id="A0A934NC34"/>
<dbReference type="PANTHER" id="PTHR39339">
    <property type="entry name" value="SLR1444 PROTEIN"/>
    <property type="match status" value="1"/>
</dbReference>
<dbReference type="RefSeq" id="WP_338175988.1">
    <property type="nucleotide sequence ID" value="NZ_JAEKNQ010000003.1"/>
</dbReference>
<dbReference type="EMBL" id="JAEKNQ010000003">
    <property type="protein sequence ID" value="MBJ7601638.1"/>
    <property type="molecule type" value="Genomic_DNA"/>
</dbReference>
<dbReference type="SMART" id="SM01118">
    <property type="entry name" value="CYTH"/>
    <property type="match status" value="1"/>
</dbReference>
<dbReference type="InterPro" id="IPR033469">
    <property type="entry name" value="CYTH-like_dom_sf"/>
</dbReference>
<dbReference type="Pfam" id="PF05235">
    <property type="entry name" value="CHAD"/>
    <property type="match status" value="1"/>
</dbReference>
<feature type="region of interest" description="Disordered" evidence="1">
    <location>
        <begin position="182"/>
        <end position="214"/>
    </location>
</feature>
<proteinExistence type="predicted"/>
<dbReference type="CDD" id="cd07374">
    <property type="entry name" value="CYTH-like_Pase"/>
    <property type="match status" value="1"/>
</dbReference>
<dbReference type="PROSITE" id="PS51708">
    <property type="entry name" value="CHAD"/>
    <property type="match status" value="1"/>
</dbReference>
<evidence type="ECO:0000313" key="3">
    <source>
        <dbReference type="EMBL" id="MBJ7601638.1"/>
    </source>
</evidence>
<evidence type="ECO:0000313" key="4">
    <source>
        <dbReference type="Proteomes" id="UP000620075"/>
    </source>
</evidence>